<protein>
    <recommendedName>
        <fullName evidence="2">HMG box domain-containing protein</fullName>
    </recommendedName>
</protein>
<dbReference type="Gene3D" id="1.10.30.10">
    <property type="entry name" value="High mobility group box domain"/>
    <property type="match status" value="1"/>
</dbReference>
<gene>
    <name evidence="3" type="ORF">PANT1444_LOCUS6979</name>
</gene>
<evidence type="ECO:0000259" key="2">
    <source>
        <dbReference type="PROSITE" id="PS50118"/>
    </source>
</evidence>
<sequence>MAPLKKALMMASANAVRTKLPTKVMASARGGASGYVLFGKDERPKLTGTPQEVMTELGSRWKALDDAAKKPYNDKALKLKNEAPKTGVEENVLRVKGEAKLAQLATQASNAAIQGFFSGLTDLTEAELKETGTSMSVTGTGSLKVVRKDDGKFEVTFTPRKPVDGSD</sequence>
<feature type="DNA-binding region" description="HMG box" evidence="1">
    <location>
        <begin position="28"/>
        <end position="82"/>
    </location>
</feature>
<dbReference type="Pfam" id="PF00505">
    <property type="entry name" value="HMG_box"/>
    <property type="match status" value="1"/>
</dbReference>
<evidence type="ECO:0000313" key="3">
    <source>
        <dbReference type="EMBL" id="CAD8481215.1"/>
    </source>
</evidence>
<keyword evidence="1" id="KW-0539">Nucleus</keyword>
<dbReference type="InterPro" id="IPR036910">
    <property type="entry name" value="HMG_box_dom_sf"/>
</dbReference>
<dbReference type="GO" id="GO:0003677">
    <property type="term" value="F:DNA binding"/>
    <property type="evidence" value="ECO:0007669"/>
    <property type="project" value="UniProtKB-UniRule"/>
</dbReference>
<accession>A0A7S0EED3</accession>
<evidence type="ECO:0000256" key="1">
    <source>
        <dbReference type="PROSITE-ProRule" id="PRU00267"/>
    </source>
</evidence>
<proteinExistence type="predicted"/>
<reference evidence="3" key="1">
    <citation type="submission" date="2021-01" db="EMBL/GenBank/DDBJ databases">
        <authorList>
            <person name="Corre E."/>
            <person name="Pelletier E."/>
            <person name="Niang G."/>
            <person name="Scheremetjew M."/>
            <person name="Finn R."/>
            <person name="Kale V."/>
            <person name="Holt S."/>
            <person name="Cochrane G."/>
            <person name="Meng A."/>
            <person name="Brown T."/>
            <person name="Cohen L."/>
        </authorList>
    </citation>
    <scope>NUCLEOTIDE SEQUENCE</scope>
    <source>
        <strain evidence="3">CCMP1374</strain>
    </source>
</reference>
<feature type="domain" description="HMG box" evidence="2">
    <location>
        <begin position="28"/>
        <end position="82"/>
    </location>
</feature>
<dbReference type="InterPro" id="IPR009071">
    <property type="entry name" value="HMG_box_dom"/>
</dbReference>
<dbReference type="AlphaFoldDB" id="A0A7S0EED3"/>
<dbReference type="CDD" id="cd00084">
    <property type="entry name" value="HMG-box_SF"/>
    <property type="match status" value="1"/>
</dbReference>
<name>A0A7S0EED3_9EUKA</name>
<dbReference type="PROSITE" id="PS50118">
    <property type="entry name" value="HMG_BOX_2"/>
    <property type="match status" value="1"/>
</dbReference>
<organism evidence="3">
    <name type="scientific">Phaeocystis antarctica</name>
    <dbReference type="NCBI Taxonomy" id="33657"/>
    <lineage>
        <taxon>Eukaryota</taxon>
        <taxon>Haptista</taxon>
        <taxon>Haptophyta</taxon>
        <taxon>Prymnesiophyceae</taxon>
        <taxon>Phaeocystales</taxon>
        <taxon>Phaeocystaceae</taxon>
        <taxon>Phaeocystis</taxon>
    </lineage>
</organism>
<keyword evidence="1" id="KW-0238">DNA-binding</keyword>
<dbReference type="SUPFAM" id="SSF47095">
    <property type="entry name" value="HMG-box"/>
    <property type="match status" value="1"/>
</dbReference>
<dbReference type="EMBL" id="HBEP01012376">
    <property type="protein sequence ID" value="CAD8481215.1"/>
    <property type="molecule type" value="Transcribed_RNA"/>
</dbReference>
<dbReference type="GO" id="GO:0005634">
    <property type="term" value="C:nucleus"/>
    <property type="evidence" value="ECO:0007669"/>
    <property type="project" value="UniProtKB-UniRule"/>
</dbReference>